<proteinExistence type="predicted"/>
<evidence type="ECO:0000313" key="3">
    <source>
        <dbReference type="Proteomes" id="UP000003835"/>
    </source>
</evidence>
<dbReference type="OrthoDB" id="467668at2"/>
<sequence>MNYAQIIAGFRELLEESNNFDRQAWQDLPQLAQTLDQFSDDDFNPVADAIVDWCAAHQPLGENLRMVAVRWTPQKANPADEEGIKKNISVIRETVKQKAANPQPPAPNSNQTVSNDD</sequence>
<name>B4W257_9CYAN</name>
<organism evidence="2 3">
    <name type="scientific">Coleofasciculus chthonoplastes PCC 7420</name>
    <dbReference type="NCBI Taxonomy" id="118168"/>
    <lineage>
        <taxon>Bacteria</taxon>
        <taxon>Bacillati</taxon>
        <taxon>Cyanobacteriota</taxon>
        <taxon>Cyanophyceae</taxon>
        <taxon>Coleofasciculales</taxon>
        <taxon>Coleofasciculaceae</taxon>
        <taxon>Coleofasciculus</taxon>
    </lineage>
</organism>
<feature type="region of interest" description="Disordered" evidence="1">
    <location>
        <begin position="94"/>
        <end position="117"/>
    </location>
</feature>
<dbReference type="HOGENOM" id="CLU_2033764_0_0_3"/>
<evidence type="ECO:0000313" key="2">
    <source>
        <dbReference type="EMBL" id="EDX71767.1"/>
    </source>
</evidence>
<keyword evidence="3" id="KW-1185">Reference proteome</keyword>
<reference evidence="2 3" key="1">
    <citation type="submission" date="2008-07" db="EMBL/GenBank/DDBJ databases">
        <authorList>
            <person name="Tandeau de Marsac N."/>
            <person name="Ferriera S."/>
            <person name="Johnson J."/>
            <person name="Kravitz S."/>
            <person name="Beeson K."/>
            <person name="Sutton G."/>
            <person name="Rogers Y.-H."/>
            <person name="Friedman R."/>
            <person name="Frazier M."/>
            <person name="Venter J.C."/>
        </authorList>
    </citation>
    <scope>NUCLEOTIDE SEQUENCE [LARGE SCALE GENOMIC DNA]</scope>
    <source>
        <strain evidence="2 3">PCC 7420</strain>
    </source>
</reference>
<dbReference type="Proteomes" id="UP000003835">
    <property type="component" value="Unassembled WGS sequence"/>
</dbReference>
<accession>B4W257</accession>
<dbReference type="EMBL" id="DS989870">
    <property type="protein sequence ID" value="EDX71767.1"/>
    <property type="molecule type" value="Genomic_DNA"/>
</dbReference>
<evidence type="ECO:0000256" key="1">
    <source>
        <dbReference type="SAM" id="MobiDB-lite"/>
    </source>
</evidence>
<protein>
    <submittedName>
        <fullName evidence="2">Uncharacterized protein</fullName>
    </submittedName>
</protein>
<dbReference type="AlphaFoldDB" id="B4W257"/>
<dbReference type="STRING" id="118168.MC7420_2433"/>
<dbReference type="RefSeq" id="WP_006105476.1">
    <property type="nucleotide sequence ID" value="NZ_DS989870.1"/>
</dbReference>
<gene>
    <name evidence="2" type="ORF">MC7420_2433</name>
</gene>